<proteinExistence type="predicted"/>
<dbReference type="Proteomes" id="UP000823486">
    <property type="component" value="Unassembled WGS sequence"/>
</dbReference>
<name>A0ABS2QHI3_9BACI</name>
<keyword evidence="2" id="KW-1185">Reference proteome</keyword>
<reference evidence="1 2" key="1">
    <citation type="submission" date="2021-01" db="EMBL/GenBank/DDBJ databases">
        <title>Genomic Encyclopedia of Type Strains, Phase IV (KMG-IV): sequencing the most valuable type-strain genomes for metagenomic binning, comparative biology and taxonomic classification.</title>
        <authorList>
            <person name="Goeker M."/>
        </authorList>
    </citation>
    <scope>NUCLEOTIDE SEQUENCE [LARGE SCALE GENOMIC DNA]</scope>
    <source>
        <strain evidence="1 2">DSM 105482</strain>
    </source>
</reference>
<organism evidence="1 2">
    <name type="scientific">Peribacillus deserti</name>
    <dbReference type="NCBI Taxonomy" id="673318"/>
    <lineage>
        <taxon>Bacteria</taxon>
        <taxon>Bacillati</taxon>
        <taxon>Bacillota</taxon>
        <taxon>Bacilli</taxon>
        <taxon>Bacillales</taxon>
        <taxon>Bacillaceae</taxon>
        <taxon>Peribacillus</taxon>
    </lineage>
</organism>
<evidence type="ECO:0000313" key="2">
    <source>
        <dbReference type="Proteomes" id="UP000823486"/>
    </source>
</evidence>
<gene>
    <name evidence="1" type="ORF">JOC77_002034</name>
</gene>
<sequence>MAEKLVSKDKILEMLLDINDQLEVLEETLGIHADKEKEKMWSEGSEIIEKAQKIYGGTGQLLQKISRSASSNTRKPLELGSGLKPLLVRG</sequence>
<protein>
    <submittedName>
        <fullName evidence="1">Uncharacterized protein</fullName>
    </submittedName>
</protein>
<evidence type="ECO:0000313" key="1">
    <source>
        <dbReference type="EMBL" id="MBM7692604.1"/>
    </source>
</evidence>
<accession>A0ABS2QHI3</accession>
<dbReference type="EMBL" id="JAFBFI010000007">
    <property type="protein sequence ID" value="MBM7692604.1"/>
    <property type="molecule type" value="Genomic_DNA"/>
</dbReference>
<dbReference type="RefSeq" id="WP_204542419.1">
    <property type="nucleotide sequence ID" value="NZ_JAFBFI010000007.1"/>
</dbReference>
<comment type="caution">
    <text evidence="1">The sequence shown here is derived from an EMBL/GenBank/DDBJ whole genome shotgun (WGS) entry which is preliminary data.</text>
</comment>